<gene>
    <name evidence="1" type="ORF">M9H77_32132</name>
</gene>
<organism evidence="1 2">
    <name type="scientific">Catharanthus roseus</name>
    <name type="common">Madagascar periwinkle</name>
    <name type="synonym">Vinca rosea</name>
    <dbReference type="NCBI Taxonomy" id="4058"/>
    <lineage>
        <taxon>Eukaryota</taxon>
        <taxon>Viridiplantae</taxon>
        <taxon>Streptophyta</taxon>
        <taxon>Embryophyta</taxon>
        <taxon>Tracheophyta</taxon>
        <taxon>Spermatophyta</taxon>
        <taxon>Magnoliopsida</taxon>
        <taxon>eudicotyledons</taxon>
        <taxon>Gunneridae</taxon>
        <taxon>Pentapetalae</taxon>
        <taxon>asterids</taxon>
        <taxon>lamiids</taxon>
        <taxon>Gentianales</taxon>
        <taxon>Apocynaceae</taxon>
        <taxon>Rauvolfioideae</taxon>
        <taxon>Vinceae</taxon>
        <taxon>Catharanthinae</taxon>
        <taxon>Catharanthus</taxon>
    </lineage>
</organism>
<dbReference type="Proteomes" id="UP001060085">
    <property type="component" value="Linkage Group LG07"/>
</dbReference>
<evidence type="ECO:0000313" key="1">
    <source>
        <dbReference type="EMBL" id="KAI5654945.1"/>
    </source>
</evidence>
<accession>A0ACC0A3A6</accession>
<name>A0ACC0A3A6_CATRO</name>
<reference evidence="2" key="1">
    <citation type="journal article" date="2023" name="Nat. Plants">
        <title>Single-cell RNA sequencing provides a high-resolution roadmap for understanding the multicellular compartmentation of specialized metabolism.</title>
        <authorList>
            <person name="Sun S."/>
            <person name="Shen X."/>
            <person name="Li Y."/>
            <person name="Li Y."/>
            <person name="Wang S."/>
            <person name="Li R."/>
            <person name="Zhang H."/>
            <person name="Shen G."/>
            <person name="Guo B."/>
            <person name="Wei J."/>
            <person name="Xu J."/>
            <person name="St-Pierre B."/>
            <person name="Chen S."/>
            <person name="Sun C."/>
        </authorList>
    </citation>
    <scope>NUCLEOTIDE SEQUENCE [LARGE SCALE GENOMIC DNA]</scope>
</reference>
<keyword evidence="2" id="KW-1185">Reference proteome</keyword>
<dbReference type="EMBL" id="CM044707">
    <property type="protein sequence ID" value="KAI5654945.1"/>
    <property type="molecule type" value="Genomic_DNA"/>
</dbReference>
<protein>
    <submittedName>
        <fullName evidence="1">Uncharacterized protein</fullName>
    </submittedName>
</protein>
<sequence length="84" mass="9271">MELRCFQEPAVAAQRNHLQGPGGQGPGKSTPAKYQELKVNMERHHMETGLPILTDEQLMFEVACGDNKGHVYGFSSQSIVITTK</sequence>
<comment type="caution">
    <text evidence="1">The sequence shown here is derived from an EMBL/GenBank/DDBJ whole genome shotgun (WGS) entry which is preliminary data.</text>
</comment>
<evidence type="ECO:0000313" key="2">
    <source>
        <dbReference type="Proteomes" id="UP001060085"/>
    </source>
</evidence>
<proteinExistence type="predicted"/>